<dbReference type="Gene3D" id="3.30.420.10">
    <property type="entry name" value="Ribonuclease H-like superfamily/Ribonuclease H"/>
    <property type="match status" value="1"/>
</dbReference>
<dbReference type="Pfam" id="PF22483">
    <property type="entry name" value="Mu-transpos_C_2"/>
    <property type="match status" value="1"/>
</dbReference>
<dbReference type="InterPro" id="IPR054353">
    <property type="entry name" value="IstA-like_C"/>
</dbReference>
<dbReference type="PANTHER" id="PTHR35004">
    <property type="entry name" value="TRANSPOSASE RV3428C-RELATED"/>
    <property type="match status" value="1"/>
</dbReference>
<evidence type="ECO:0000313" key="4">
    <source>
        <dbReference type="Proteomes" id="UP001221686"/>
    </source>
</evidence>
<protein>
    <submittedName>
        <fullName evidence="3">IS21 family transposase</fullName>
    </submittedName>
</protein>
<keyword evidence="4" id="KW-1185">Reference proteome</keyword>
<dbReference type="SUPFAM" id="SSF53098">
    <property type="entry name" value="Ribonuclease H-like"/>
    <property type="match status" value="1"/>
</dbReference>
<sequence length="393" mass="44505">MAIPVETLPGQVAQVDFGDVGKLYDPRAGVLRRAYVFVMVLGYSRHMFARIVFDQSTETWIRLHIDAFESFGGVPAVIVPDNLKAAVIRAAFAIDDKSVLNRSYRELARHYGCKIDPAPPYTPEHKGKVESAVKYVKHNFMRPRDELDVSVLRPQLDAWVEEVAGQRVHGTTRKAPRHRFETVERAALLPLPQSPHEMAIWHAAKVHTDSHVVFDKAMYSVPWRFVGKQVTVRACRDSIALFFEDIRIATHERAAAGKRRTHEAHLPEGRRELRHRSQSNWEERADALGDEVGAYIREVFASDDVLLQLRTVQAIVTYLEGHPAHRARAACARARYFASYSYGAIKNILRKGLDLQSLPGVVLPERGRLERPRLARDIKELLAAPLEDTDAPH</sequence>
<accession>A0ABT5DU22</accession>
<dbReference type="PANTHER" id="PTHR35004:SF8">
    <property type="entry name" value="TRANSPOSASE RV3428C-RELATED"/>
    <property type="match status" value="1"/>
</dbReference>
<dbReference type="PROSITE" id="PS50994">
    <property type="entry name" value="INTEGRASE"/>
    <property type="match status" value="1"/>
</dbReference>
<comment type="caution">
    <text evidence="3">The sequence shown here is derived from an EMBL/GenBank/DDBJ whole genome shotgun (WGS) entry which is preliminary data.</text>
</comment>
<evidence type="ECO:0000256" key="1">
    <source>
        <dbReference type="ARBA" id="ARBA00009277"/>
    </source>
</evidence>
<evidence type="ECO:0000259" key="2">
    <source>
        <dbReference type="PROSITE" id="PS50994"/>
    </source>
</evidence>
<proteinExistence type="inferred from homology"/>
<reference evidence="3 4" key="1">
    <citation type="submission" date="2022-11" db="EMBL/GenBank/DDBJ databases">
        <title>Minimal conservation of predation-associated metabolite biosynthetic gene clusters underscores biosynthetic potential of Myxococcota including descriptions for ten novel species: Archangium lansinium sp. nov., Myxococcus landrumus sp. nov., Nannocystis bai.</title>
        <authorList>
            <person name="Ahearne A."/>
            <person name="Stevens C."/>
            <person name="Dowd S."/>
        </authorList>
    </citation>
    <scope>NUCLEOTIDE SEQUENCE [LARGE SCALE GENOMIC DNA]</scope>
    <source>
        <strain evidence="3 4">BB15-2</strain>
    </source>
</reference>
<dbReference type="InterPro" id="IPR012337">
    <property type="entry name" value="RNaseH-like_sf"/>
</dbReference>
<gene>
    <name evidence="3" type="primary">istA</name>
    <name evidence="3" type="ORF">POL25_04930</name>
</gene>
<dbReference type="InterPro" id="IPR001584">
    <property type="entry name" value="Integrase_cat-core"/>
</dbReference>
<evidence type="ECO:0000313" key="3">
    <source>
        <dbReference type="EMBL" id="MDC0716223.1"/>
    </source>
</evidence>
<dbReference type="EMBL" id="JAQNDL010000001">
    <property type="protein sequence ID" value="MDC0716223.1"/>
    <property type="molecule type" value="Genomic_DNA"/>
</dbReference>
<feature type="domain" description="Integrase catalytic" evidence="2">
    <location>
        <begin position="5"/>
        <end position="184"/>
    </location>
</feature>
<dbReference type="RefSeq" id="WP_272084670.1">
    <property type="nucleotide sequence ID" value="NZ_JAQNDL010000001.1"/>
</dbReference>
<dbReference type="Proteomes" id="UP001221686">
    <property type="component" value="Unassembled WGS sequence"/>
</dbReference>
<name>A0ABT5DU22_9BACT</name>
<comment type="similarity">
    <text evidence="1">Belongs to the transposase IS21/IS408/IS1162 family.</text>
</comment>
<dbReference type="InterPro" id="IPR036397">
    <property type="entry name" value="RNaseH_sf"/>
</dbReference>
<dbReference type="NCBIfam" id="NF033546">
    <property type="entry name" value="transpos_IS21"/>
    <property type="match status" value="1"/>
</dbReference>
<dbReference type="Pfam" id="PF00665">
    <property type="entry name" value="rve"/>
    <property type="match status" value="1"/>
</dbReference>
<organism evidence="3 4">
    <name type="scientific">Nannocystis bainbridge</name>
    <dbReference type="NCBI Taxonomy" id="2995303"/>
    <lineage>
        <taxon>Bacteria</taxon>
        <taxon>Pseudomonadati</taxon>
        <taxon>Myxococcota</taxon>
        <taxon>Polyangia</taxon>
        <taxon>Nannocystales</taxon>
        <taxon>Nannocystaceae</taxon>
        <taxon>Nannocystis</taxon>
    </lineage>
</organism>